<dbReference type="GO" id="GO:0004832">
    <property type="term" value="F:valine-tRNA ligase activity"/>
    <property type="evidence" value="ECO:0007669"/>
    <property type="project" value="UniProtKB-UniRule"/>
</dbReference>
<dbReference type="Pfam" id="PF00133">
    <property type="entry name" value="tRNA-synt_1"/>
    <property type="match status" value="2"/>
</dbReference>
<dbReference type="NCBIfam" id="NF004349">
    <property type="entry name" value="PRK05729.1"/>
    <property type="match status" value="1"/>
</dbReference>
<dbReference type="PANTHER" id="PTHR11946:SF93">
    <property type="entry name" value="VALINE--TRNA LIGASE, CHLOROPLASTIC_MITOCHONDRIAL 2"/>
    <property type="match status" value="1"/>
</dbReference>
<keyword evidence="4 10" id="KW-0547">Nucleotide-binding</keyword>
<evidence type="ECO:0000259" key="11">
    <source>
        <dbReference type="Pfam" id="PF00133"/>
    </source>
</evidence>
<dbReference type="GO" id="GO:0002161">
    <property type="term" value="F:aminoacyl-tRNA deacylase activity"/>
    <property type="evidence" value="ECO:0007669"/>
    <property type="project" value="InterPro"/>
</dbReference>
<dbReference type="Gene3D" id="1.10.730.10">
    <property type="entry name" value="Isoleucyl-tRNA Synthetase, Domain 1"/>
    <property type="match status" value="1"/>
</dbReference>
<evidence type="ECO:0000256" key="10">
    <source>
        <dbReference type="RuleBase" id="RU363035"/>
    </source>
</evidence>
<keyword evidence="7 10" id="KW-0030">Aminoacyl-tRNA synthetase</keyword>
<dbReference type="PROSITE" id="PS00178">
    <property type="entry name" value="AA_TRNA_LIGASE_I"/>
    <property type="match status" value="1"/>
</dbReference>
<dbReference type="SUPFAM" id="SSF52374">
    <property type="entry name" value="Nucleotidylyl transferase"/>
    <property type="match status" value="1"/>
</dbReference>
<comment type="similarity">
    <text evidence="10">Belongs to the class-I aminoacyl-tRNA synthetase family.</text>
</comment>
<dbReference type="InterPro" id="IPR013155">
    <property type="entry name" value="M/V/L/I-tRNA-synth_anticd-bd"/>
</dbReference>
<dbReference type="InterPro" id="IPR002300">
    <property type="entry name" value="aa-tRNA-synth_Ia"/>
</dbReference>
<reference evidence="13 14" key="1">
    <citation type="journal article" date="2016" name="Environ. Microbiol.">
        <title>Genomic resolution of a cold subsurface aquifer community provides metabolic insights for novel microbes adapted to high CO concentrations.</title>
        <authorList>
            <person name="Probst A.J."/>
            <person name="Castelle C.J."/>
            <person name="Singh A."/>
            <person name="Brown C.T."/>
            <person name="Anantharaman K."/>
            <person name="Sharon I."/>
            <person name="Hug L.A."/>
            <person name="Burstein D."/>
            <person name="Emerson J.B."/>
            <person name="Thomas B.C."/>
            <person name="Banfield J.F."/>
        </authorList>
    </citation>
    <scope>NUCLEOTIDE SEQUENCE [LARGE SCALE GENOMIC DNA]</scope>
    <source>
        <strain evidence="13">CG1_02_38_13</strain>
    </source>
</reference>
<evidence type="ECO:0000256" key="3">
    <source>
        <dbReference type="ARBA" id="ARBA00022598"/>
    </source>
</evidence>
<keyword evidence="2" id="KW-0963">Cytoplasm</keyword>
<dbReference type="Pfam" id="PF08264">
    <property type="entry name" value="Anticodon_1"/>
    <property type="match status" value="1"/>
</dbReference>
<evidence type="ECO:0000256" key="9">
    <source>
        <dbReference type="NCBIfam" id="TIGR00422"/>
    </source>
</evidence>
<evidence type="ECO:0000256" key="5">
    <source>
        <dbReference type="ARBA" id="ARBA00022840"/>
    </source>
</evidence>
<sequence>MSLPKAYTPKEYEDEIYGKWEKSGYFNPDNLDLPDDVPIFTISMPPPNATGQLHVGHTLGIALQDIMARYHRMRGDRTLWLPGVDHAAIATQNVVEKLLKKEGTSRHKIGREKFLRRVQEYVSQSKSTIENQTRKMGASCDWSRENYTMSPELSHAVHMQFKKMYDDGLIYRGERIVNWCPRCHSTLADDEVEHVEQKTKLYWIKYGPFILATTRPETKLGDTAVAVHPSDKRYKNMVGKKYQILGVLGKFEITVIADNAVDKNFGSGAVKVTPSHSFVDAEMAKKNNIPGKQIIDEDGLMMENCGKYAGMKTLEAREAIVKDMTIMGLIDHIDENYQHNLSICYRCQTPIEPLPSWQWFVAVDKEFKLKNKDLIKKFGKERATLKEISKWAVESGTIDIVPERFKKIYYQWMENLHDWCISRQIWFGHRVPVWYRGKKNDDEIYVGLEAPKRDGWIQDEDTLDTWFSSALWTWSTLLNKKDYQKYGRLEEWVEESPDLKNFHPTSVMETMHDIIFFWVARMIMMTLHAINQIPFKTVYLHGMVCDRHGKKMSKSKPETCIEPIAVSGKYGTDALRLSLIIGNTPGNPLRLSEQKIVSFRNFSNKLWNIGRFIEFNSEKNNFKEENEFETKTLADKWIMSKFNSLIAEATGDIDNYHFSHAGEKLYDFAWHALADWYIEIAKLQNDQNTHNLAHHVYVNLLKLLHPFTPFVTEKIYESFGAGKMLLIENWPIADDKKINSQAEQDFIIVQELIANIRLWKKDNRIGQNEIIKLQIAGADKIINSELSMINHLAKAEIKIISILAKSDFEVRNLKVSMVK</sequence>
<accession>A0A1J4TZQ1</accession>
<dbReference type="AlphaFoldDB" id="A0A1J4TZQ1"/>
<evidence type="ECO:0000256" key="6">
    <source>
        <dbReference type="ARBA" id="ARBA00022917"/>
    </source>
</evidence>
<dbReference type="InterPro" id="IPR001412">
    <property type="entry name" value="aa-tRNA-synth_I_CS"/>
</dbReference>
<evidence type="ECO:0000256" key="4">
    <source>
        <dbReference type="ARBA" id="ARBA00022741"/>
    </source>
</evidence>
<keyword evidence="6 10" id="KW-0648">Protein biosynthesis</keyword>
<dbReference type="InterPro" id="IPR014729">
    <property type="entry name" value="Rossmann-like_a/b/a_fold"/>
</dbReference>
<dbReference type="InterPro" id="IPR009080">
    <property type="entry name" value="tRNAsynth_Ia_anticodon-bd"/>
</dbReference>
<feature type="domain" description="Aminoacyl-tRNA synthetase class Ia" evidence="11">
    <location>
        <begin position="454"/>
        <end position="584"/>
    </location>
</feature>
<dbReference type="SUPFAM" id="SSF47323">
    <property type="entry name" value="Anticodon-binding domain of a subclass of class I aminoacyl-tRNA synthetases"/>
    <property type="match status" value="1"/>
</dbReference>
<dbReference type="PANTHER" id="PTHR11946">
    <property type="entry name" value="VALYL-TRNA SYNTHETASES"/>
    <property type="match status" value="1"/>
</dbReference>
<dbReference type="GO" id="GO:0005829">
    <property type="term" value="C:cytosol"/>
    <property type="evidence" value="ECO:0007669"/>
    <property type="project" value="TreeGrafter"/>
</dbReference>
<evidence type="ECO:0000313" key="13">
    <source>
        <dbReference type="EMBL" id="OIO15886.1"/>
    </source>
</evidence>
<feature type="domain" description="Aminoacyl-tRNA synthetase class Ia" evidence="11">
    <location>
        <begin position="16"/>
        <end position="445"/>
    </location>
</feature>
<evidence type="ECO:0000256" key="1">
    <source>
        <dbReference type="ARBA" id="ARBA00013169"/>
    </source>
</evidence>
<protein>
    <recommendedName>
        <fullName evidence="1 9">Valine--tRNA ligase</fullName>
        <ecNumber evidence="1 9">6.1.1.9</ecNumber>
    </recommendedName>
</protein>
<evidence type="ECO:0000313" key="14">
    <source>
        <dbReference type="Proteomes" id="UP000182465"/>
    </source>
</evidence>
<dbReference type="PRINTS" id="PR00986">
    <property type="entry name" value="TRNASYNTHVAL"/>
</dbReference>
<dbReference type="GO" id="GO:0005524">
    <property type="term" value="F:ATP binding"/>
    <property type="evidence" value="ECO:0007669"/>
    <property type="project" value="UniProtKB-KW"/>
</dbReference>
<proteinExistence type="inferred from homology"/>
<evidence type="ECO:0000256" key="7">
    <source>
        <dbReference type="ARBA" id="ARBA00023146"/>
    </source>
</evidence>
<dbReference type="Proteomes" id="UP000182465">
    <property type="component" value="Unassembled WGS sequence"/>
</dbReference>
<dbReference type="CDD" id="cd00817">
    <property type="entry name" value="ValRS_core"/>
    <property type="match status" value="1"/>
</dbReference>
<dbReference type="InterPro" id="IPR009008">
    <property type="entry name" value="Val/Leu/Ile-tRNA-synth_edit"/>
</dbReference>
<dbReference type="SUPFAM" id="SSF50677">
    <property type="entry name" value="ValRS/IleRS/LeuRS editing domain"/>
    <property type="match status" value="1"/>
</dbReference>
<comment type="catalytic activity">
    <reaction evidence="8">
        <text>tRNA(Val) + L-valine + ATP = L-valyl-tRNA(Val) + AMP + diphosphate</text>
        <dbReference type="Rhea" id="RHEA:10704"/>
        <dbReference type="Rhea" id="RHEA-COMP:9672"/>
        <dbReference type="Rhea" id="RHEA-COMP:9708"/>
        <dbReference type="ChEBI" id="CHEBI:30616"/>
        <dbReference type="ChEBI" id="CHEBI:33019"/>
        <dbReference type="ChEBI" id="CHEBI:57762"/>
        <dbReference type="ChEBI" id="CHEBI:78442"/>
        <dbReference type="ChEBI" id="CHEBI:78537"/>
        <dbReference type="ChEBI" id="CHEBI:456215"/>
        <dbReference type="EC" id="6.1.1.9"/>
    </reaction>
</comment>
<keyword evidence="3 10" id="KW-0436">Ligase</keyword>
<dbReference type="InterPro" id="IPR033705">
    <property type="entry name" value="Anticodon_Ia_Val"/>
</dbReference>
<name>A0A1J4TZQ1_9BACT</name>
<feature type="domain" description="Methionyl/Valyl/Leucyl/Isoleucyl-tRNA synthetase anticodon-binding" evidence="12">
    <location>
        <begin position="635"/>
        <end position="769"/>
    </location>
</feature>
<comment type="caution">
    <text evidence="13">The sequence shown here is derived from an EMBL/GenBank/DDBJ whole genome shotgun (WGS) entry which is preliminary data.</text>
</comment>
<evidence type="ECO:0000259" key="12">
    <source>
        <dbReference type="Pfam" id="PF08264"/>
    </source>
</evidence>
<dbReference type="FunFam" id="3.40.50.620:FF:000020">
    <property type="entry name" value="Valine--tRNA ligase, mitochondrial"/>
    <property type="match status" value="1"/>
</dbReference>
<evidence type="ECO:0000256" key="2">
    <source>
        <dbReference type="ARBA" id="ARBA00022490"/>
    </source>
</evidence>
<organism evidence="13 14">
    <name type="scientific">Candidatus Kuenenbacteria bacterium CG1_02_38_13</name>
    <dbReference type="NCBI Taxonomy" id="1805235"/>
    <lineage>
        <taxon>Bacteria</taxon>
        <taxon>Candidatus Kueneniibacteriota</taxon>
    </lineage>
</organism>
<dbReference type="EC" id="6.1.1.9" evidence="1 9"/>
<dbReference type="Gene3D" id="3.40.50.620">
    <property type="entry name" value="HUPs"/>
    <property type="match status" value="2"/>
</dbReference>
<evidence type="ECO:0000256" key="8">
    <source>
        <dbReference type="ARBA" id="ARBA00047552"/>
    </source>
</evidence>
<dbReference type="GO" id="GO:0006438">
    <property type="term" value="P:valyl-tRNA aminoacylation"/>
    <property type="evidence" value="ECO:0007669"/>
    <property type="project" value="UniProtKB-UniRule"/>
</dbReference>
<dbReference type="EMBL" id="MNVB01000073">
    <property type="protein sequence ID" value="OIO15886.1"/>
    <property type="molecule type" value="Genomic_DNA"/>
</dbReference>
<gene>
    <name evidence="13" type="ORF">AUJ29_03385</name>
</gene>
<keyword evidence="5 10" id="KW-0067">ATP-binding</keyword>
<dbReference type="InterPro" id="IPR002303">
    <property type="entry name" value="Valyl-tRNA_ligase"/>
</dbReference>
<dbReference type="NCBIfam" id="TIGR00422">
    <property type="entry name" value="valS"/>
    <property type="match status" value="1"/>
</dbReference>
<dbReference type="CDD" id="cd07962">
    <property type="entry name" value="Anticodon_Ia_Val"/>
    <property type="match status" value="1"/>
</dbReference>